<evidence type="ECO:0000313" key="2">
    <source>
        <dbReference type="Proteomes" id="UP000705867"/>
    </source>
</evidence>
<dbReference type="EMBL" id="JAIOIV010000005">
    <property type="protein sequence ID" value="MBZ0154653.1"/>
    <property type="molecule type" value="Genomic_DNA"/>
</dbReference>
<comment type="caution">
    <text evidence="1">The sequence shown here is derived from an EMBL/GenBank/DDBJ whole genome shotgun (WGS) entry which is preliminary data.</text>
</comment>
<reference evidence="1" key="2">
    <citation type="submission" date="2021-08" db="EMBL/GenBank/DDBJ databases">
        <authorList>
            <person name="Dalcin Martins P."/>
        </authorList>
    </citation>
    <scope>NUCLEOTIDE SEQUENCE</scope>
    <source>
        <strain evidence="1">MAG_39</strain>
    </source>
</reference>
<accession>A0A953M0U5</accession>
<protein>
    <submittedName>
        <fullName evidence="1">Uncharacterized protein</fullName>
    </submittedName>
</protein>
<dbReference type="Proteomes" id="UP000705867">
    <property type="component" value="Unassembled WGS sequence"/>
</dbReference>
<sequence>MRTGGRLKFFYWEAGAGLEVNKAYLRAGVTKPFTVSAQNGFDPKSRYGFSAKGGIRVHPVLIDLFYRYAGFQHPDPKMTQSGLFVGYRF</sequence>
<reference evidence="1" key="1">
    <citation type="journal article" date="2021" name="bioRxiv">
        <title>Unraveling nitrogen, sulfur and carbon metabolic pathways and microbial community transcriptional responses to substrate deprivation and toxicity stresses in a bioreactor mimicking anoxic brackish coastal sediment conditions.</title>
        <authorList>
            <person name="Martins P.D."/>
            <person name="Echeveste M.J."/>
            <person name="Arshad A."/>
            <person name="Kurth J."/>
            <person name="Ouboter H."/>
            <person name="Jetten M.S.M."/>
            <person name="Welte C.U."/>
        </authorList>
    </citation>
    <scope>NUCLEOTIDE SEQUENCE</scope>
    <source>
        <strain evidence="1">MAG_39</strain>
    </source>
</reference>
<name>A0A953M0U5_9BACT</name>
<proteinExistence type="predicted"/>
<gene>
    <name evidence="1" type="ORF">K8I29_00370</name>
</gene>
<organism evidence="1 2">
    <name type="scientific">Candidatus Nitrobium versatile</name>
    <dbReference type="NCBI Taxonomy" id="2884831"/>
    <lineage>
        <taxon>Bacteria</taxon>
        <taxon>Pseudomonadati</taxon>
        <taxon>Nitrospirota</taxon>
        <taxon>Nitrospiria</taxon>
        <taxon>Nitrospirales</taxon>
        <taxon>Nitrospiraceae</taxon>
        <taxon>Candidatus Nitrobium</taxon>
    </lineage>
</organism>
<dbReference type="AlphaFoldDB" id="A0A953M0U5"/>
<evidence type="ECO:0000313" key="1">
    <source>
        <dbReference type="EMBL" id="MBZ0154653.1"/>
    </source>
</evidence>